<sequence length="447" mass="50881">MAQMYHTKSLRRRSNKLFANGFWLRWQALTVGERFVCANIILIPVWWVAGLYDYLPILLLLSVGLYEWRQQGKIQLTRPSLPVIAAIAFGIYQLARVAIFYHEPRTIKFFDVVSVVFCPTIWLWYIQSKNIRLRMEPIAWACTINVLQMLGLWFLIQFVLPASLFPLPTIYALVTGVTSKALASILSPFRTIDGNVAGFCRCQLFFIFPSFFALFAGFLGLVALEIKSRLWSWLVFGASVFLIVLSATRAVWVAFPLVLGLRYLFSNYGRRWVPAVVFGLIAAGSFLIFSLPVFTELVLNNFTDLADTVNKVREGSTDTRLEIYRQTWLGIQENPLWGHLTTGPTINAYAQDYEVVGSHSVILGNLLYLNGMVGTGLFLTFWFSLLYWMYKTRAGRPLLCFGLWFLYTFVAFTMDTAYGMSISSLPILVSIAIRNPHPKFAQGVRHA</sequence>
<evidence type="ECO:0000256" key="4">
    <source>
        <dbReference type="ARBA" id="ARBA00023136"/>
    </source>
</evidence>
<protein>
    <recommendedName>
        <fullName evidence="6">O-antigen ligase-related domain-containing protein</fullName>
    </recommendedName>
</protein>
<feature type="transmembrane region" description="Helical" evidence="5">
    <location>
        <begin position="230"/>
        <end position="260"/>
    </location>
</feature>
<dbReference type="InterPro" id="IPR051533">
    <property type="entry name" value="WaaL-like"/>
</dbReference>
<reference evidence="7 8" key="1">
    <citation type="submission" date="2016-11" db="EMBL/GenBank/DDBJ databases">
        <title>Draft Genome Sequences of Nine Cyanobacterial Strains from Diverse Habitats.</title>
        <authorList>
            <person name="Zhu T."/>
            <person name="Hou S."/>
            <person name="Lu X."/>
            <person name="Hess W.R."/>
        </authorList>
    </citation>
    <scope>NUCLEOTIDE SEQUENCE [LARGE SCALE GENOMIC DNA]</scope>
    <source>
        <strain evidence="7 8">5.2 s.c.1</strain>
    </source>
</reference>
<evidence type="ECO:0000313" key="7">
    <source>
        <dbReference type="EMBL" id="OKH21789.1"/>
    </source>
</evidence>
<keyword evidence="4 5" id="KW-0472">Membrane</keyword>
<dbReference type="PANTHER" id="PTHR37422">
    <property type="entry name" value="TEICHURONIC ACID BIOSYNTHESIS PROTEIN TUAE"/>
    <property type="match status" value="1"/>
</dbReference>
<feature type="transmembrane region" description="Helical" evidence="5">
    <location>
        <begin position="107"/>
        <end position="126"/>
    </location>
</feature>
<feature type="transmembrane region" description="Helical" evidence="5">
    <location>
        <begin position="80"/>
        <end position="101"/>
    </location>
</feature>
<dbReference type="PANTHER" id="PTHR37422:SF13">
    <property type="entry name" value="LIPOPOLYSACCHARIDE BIOSYNTHESIS PROTEIN PA4999-RELATED"/>
    <property type="match status" value="1"/>
</dbReference>
<dbReference type="Pfam" id="PF04932">
    <property type="entry name" value="Wzy_C"/>
    <property type="match status" value="1"/>
</dbReference>
<feature type="transmembrane region" description="Helical" evidence="5">
    <location>
        <begin position="272"/>
        <end position="294"/>
    </location>
</feature>
<evidence type="ECO:0000313" key="8">
    <source>
        <dbReference type="Proteomes" id="UP000185984"/>
    </source>
</evidence>
<gene>
    <name evidence="7" type="ORF">NIES1031_21270</name>
</gene>
<feature type="transmembrane region" description="Helical" evidence="5">
    <location>
        <begin position="51"/>
        <end position="68"/>
    </location>
</feature>
<evidence type="ECO:0000259" key="6">
    <source>
        <dbReference type="Pfam" id="PF04932"/>
    </source>
</evidence>
<organism evidence="7 8">
    <name type="scientific">Chroogloeocystis siderophila 5.2 s.c.1</name>
    <dbReference type="NCBI Taxonomy" id="247279"/>
    <lineage>
        <taxon>Bacteria</taxon>
        <taxon>Bacillati</taxon>
        <taxon>Cyanobacteriota</taxon>
        <taxon>Cyanophyceae</taxon>
        <taxon>Oscillatoriophycideae</taxon>
        <taxon>Chroococcales</taxon>
        <taxon>Chroococcaceae</taxon>
        <taxon>Chroogloeocystis</taxon>
    </lineage>
</organism>
<keyword evidence="8" id="KW-1185">Reference proteome</keyword>
<keyword evidence="3 5" id="KW-1133">Transmembrane helix</keyword>
<dbReference type="OrthoDB" id="511646at2"/>
<evidence type="ECO:0000256" key="2">
    <source>
        <dbReference type="ARBA" id="ARBA00022692"/>
    </source>
</evidence>
<feature type="transmembrane region" description="Helical" evidence="5">
    <location>
        <begin position="204"/>
        <end position="224"/>
    </location>
</feature>
<dbReference type="AlphaFoldDB" id="A0A1U7HDZ1"/>
<dbReference type="GO" id="GO:0016020">
    <property type="term" value="C:membrane"/>
    <property type="evidence" value="ECO:0007669"/>
    <property type="project" value="UniProtKB-SubCell"/>
</dbReference>
<name>A0A1U7HDZ1_9CHRO</name>
<proteinExistence type="predicted"/>
<comment type="subcellular location">
    <subcellularLocation>
        <location evidence="1">Membrane</location>
        <topology evidence="1">Multi-pass membrane protein</topology>
    </subcellularLocation>
</comment>
<feature type="transmembrane region" description="Helical" evidence="5">
    <location>
        <begin position="170"/>
        <end position="192"/>
    </location>
</feature>
<dbReference type="STRING" id="247279.NIES1031_21270"/>
<feature type="transmembrane region" description="Helical" evidence="5">
    <location>
        <begin position="138"/>
        <end position="158"/>
    </location>
</feature>
<feature type="transmembrane region" description="Helical" evidence="5">
    <location>
        <begin position="367"/>
        <end position="390"/>
    </location>
</feature>
<feature type="transmembrane region" description="Helical" evidence="5">
    <location>
        <begin position="21"/>
        <end position="45"/>
    </location>
</feature>
<evidence type="ECO:0000256" key="5">
    <source>
        <dbReference type="SAM" id="Phobius"/>
    </source>
</evidence>
<feature type="transmembrane region" description="Helical" evidence="5">
    <location>
        <begin position="397"/>
        <end position="414"/>
    </location>
</feature>
<evidence type="ECO:0000256" key="3">
    <source>
        <dbReference type="ARBA" id="ARBA00022989"/>
    </source>
</evidence>
<evidence type="ECO:0000256" key="1">
    <source>
        <dbReference type="ARBA" id="ARBA00004141"/>
    </source>
</evidence>
<keyword evidence="2 5" id="KW-0812">Transmembrane</keyword>
<comment type="caution">
    <text evidence="7">The sequence shown here is derived from an EMBL/GenBank/DDBJ whole genome shotgun (WGS) entry which is preliminary data.</text>
</comment>
<dbReference type="RefSeq" id="WP_073551447.1">
    <property type="nucleotide sequence ID" value="NZ_CAWMVK010000017.1"/>
</dbReference>
<feature type="domain" description="O-antigen ligase-related" evidence="6">
    <location>
        <begin position="235"/>
        <end position="358"/>
    </location>
</feature>
<dbReference type="EMBL" id="MRCC01000024">
    <property type="protein sequence ID" value="OKH21789.1"/>
    <property type="molecule type" value="Genomic_DNA"/>
</dbReference>
<dbReference type="Proteomes" id="UP000185984">
    <property type="component" value="Unassembled WGS sequence"/>
</dbReference>
<dbReference type="InterPro" id="IPR007016">
    <property type="entry name" value="O-antigen_ligase-rel_domated"/>
</dbReference>
<accession>A0A1U7HDZ1</accession>